<dbReference type="InterPro" id="IPR027417">
    <property type="entry name" value="P-loop_NTPase"/>
</dbReference>
<reference evidence="4 5" key="1">
    <citation type="submission" date="2019-09" db="EMBL/GenBank/DDBJ databases">
        <title>Genome sequence and assembly of Adhaeribacter sp.</title>
        <authorList>
            <person name="Chhetri G."/>
        </authorList>
    </citation>
    <scope>NUCLEOTIDE SEQUENCE [LARGE SCALE GENOMIC DNA]</scope>
    <source>
        <strain evidence="4 5">DK36</strain>
    </source>
</reference>
<evidence type="ECO:0000313" key="5">
    <source>
        <dbReference type="Proteomes" id="UP000323426"/>
    </source>
</evidence>
<protein>
    <submittedName>
        <fullName evidence="4">AAA family ATPase</fullName>
    </submittedName>
</protein>
<comment type="caution">
    <text evidence="4">The sequence shown here is derived from an EMBL/GenBank/DDBJ whole genome shotgun (WGS) entry which is preliminary data.</text>
</comment>
<dbReference type="PANTHER" id="PTHR43788">
    <property type="entry name" value="DNA2/NAM7 HELICASE FAMILY MEMBER"/>
    <property type="match status" value="1"/>
</dbReference>
<keyword evidence="2" id="KW-0067">ATP-binding</keyword>
<dbReference type="InterPro" id="IPR027785">
    <property type="entry name" value="UvrD-like_helicase_C"/>
</dbReference>
<dbReference type="InterPro" id="IPR055446">
    <property type="entry name" value="RecD2_N_OB"/>
</dbReference>
<dbReference type="InterPro" id="IPR050534">
    <property type="entry name" value="Coronavir_polyprotein_1ab"/>
</dbReference>
<dbReference type="AlphaFoldDB" id="A0A5M6D779"/>
<dbReference type="GO" id="GO:0009338">
    <property type="term" value="C:exodeoxyribonuclease V complex"/>
    <property type="evidence" value="ECO:0007669"/>
    <property type="project" value="TreeGrafter"/>
</dbReference>
<dbReference type="CDD" id="cd17933">
    <property type="entry name" value="DEXSc_RecD-like"/>
    <property type="match status" value="1"/>
</dbReference>
<dbReference type="GO" id="GO:0043139">
    <property type="term" value="F:5'-3' DNA helicase activity"/>
    <property type="evidence" value="ECO:0007669"/>
    <property type="project" value="InterPro"/>
</dbReference>
<proteinExistence type="inferred from homology"/>
<gene>
    <name evidence="4" type="ORF">F0145_20310</name>
</gene>
<dbReference type="Proteomes" id="UP000323426">
    <property type="component" value="Unassembled WGS sequence"/>
</dbReference>
<evidence type="ECO:0000313" key="4">
    <source>
        <dbReference type="EMBL" id="KAA5541709.1"/>
    </source>
</evidence>
<dbReference type="Pfam" id="PF18335">
    <property type="entry name" value="SH3_13"/>
    <property type="match status" value="1"/>
</dbReference>
<dbReference type="InterPro" id="IPR006345">
    <property type="entry name" value="RecD2"/>
</dbReference>
<dbReference type="Gene3D" id="3.40.50.300">
    <property type="entry name" value="P-loop containing nucleotide triphosphate hydrolases"/>
    <property type="match status" value="3"/>
</dbReference>
<dbReference type="SMART" id="SM00382">
    <property type="entry name" value="AAA"/>
    <property type="match status" value="1"/>
</dbReference>
<dbReference type="Pfam" id="PF14490">
    <property type="entry name" value="HHH_RecD2"/>
    <property type="match status" value="1"/>
</dbReference>
<dbReference type="Gene3D" id="1.10.10.2220">
    <property type="match status" value="1"/>
</dbReference>
<dbReference type="SUPFAM" id="SSF47781">
    <property type="entry name" value="RuvA domain 2-like"/>
    <property type="match status" value="1"/>
</dbReference>
<dbReference type="Pfam" id="PF13538">
    <property type="entry name" value="UvrD_C_2"/>
    <property type="match status" value="1"/>
</dbReference>
<dbReference type="CDD" id="cd18809">
    <property type="entry name" value="SF1_C_RecD"/>
    <property type="match status" value="1"/>
</dbReference>
<keyword evidence="1" id="KW-0547">Nucleotide-binding</keyword>
<feature type="domain" description="AAA+ ATPase" evidence="3">
    <location>
        <begin position="352"/>
        <end position="497"/>
    </location>
</feature>
<dbReference type="EMBL" id="VWSF01000020">
    <property type="protein sequence ID" value="KAA5541709.1"/>
    <property type="molecule type" value="Genomic_DNA"/>
</dbReference>
<dbReference type="Pfam" id="PF13245">
    <property type="entry name" value="AAA_19"/>
    <property type="match status" value="1"/>
</dbReference>
<dbReference type="GO" id="GO:0005524">
    <property type="term" value="F:ATP binding"/>
    <property type="evidence" value="ECO:0007669"/>
    <property type="project" value="UniProtKB-KW"/>
</dbReference>
<dbReference type="InterPro" id="IPR003593">
    <property type="entry name" value="AAA+_ATPase"/>
</dbReference>
<organism evidence="4 5">
    <name type="scientific">Adhaeribacter rhizoryzae</name>
    <dbReference type="NCBI Taxonomy" id="2607907"/>
    <lineage>
        <taxon>Bacteria</taxon>
        <taxon>Pseudomonadati</taxon>
        <taxon>Bacteroidota</taxon>
        <taxon>Cytophagia</taxon>
        <taxon>Cytophagales</taxon>
        <taxon>Hymenobacteraceae</taxon>
        <taxon>Adhaeribacter</taxon>
    </lineage>
</organism>
<evidence type="ECO:0000256" key="1">
    <source>
        <dbReference type="ARBA" id="ARBA00022741"/>
    </source>
</evidence>
<dbReference type="Gene3D" id="1.10.150.20">
    <property type="entry name" value="5' to 3' exonuclease, C-terminal subdomain"/>
    <property type="match status" value="1"/>
</dbReference>
<dbReference type="GO" id="GO:0017116">
    <property type="term" value="F:single-stranded DNA helicase activity"/>
    <property type="evidence" value="ECO:0007669"/>
    <property type="project" value="TreeGrafter"/>
</dbReference>
<dbReference type="Pfam" id="PF23139">
    <property type="entry name" value="OB_YrrC"/>
    <property type="match status" value="1"/>
</dbReference>
<name>A0A5M6D779_9BACT</name>
<dbReference type="SUPFAM" id="SSF52540">
    <property type="entry name" value="P-loop containing nucleoside triphosphate hydrolases"/>
    <property type="match status" value="2"/>
</dbReference>
<dbReference type="RefSeq" id="WP_150091370.1">
    <property type="nucleotide sequence ID" value="NZ_VWSF01000020.1"/>
</dbReference>
<evidence type="ECO:0000259" key="3">
    <source>
        <dbReference type="SMART" id="SM00382"/>
    </source>
</evidence>
<sequence length="836" mass="93244">MPAQDKPILPELEKLSGIVKRITFHSVETGYTVLKVNSFQKPQEELTVLVHQSKVFAGATIDFYGEWTTHPSYGLQFKASKAIERKPATAHALEKYLGSGLIKGVGPVTAKRIVQHFGYKTLDVFESQIQRLTEVEGIARGKLEMISKAWAEHQEIRNVMLFLQSHNISTLFAVKIYKTYGNDAIELVTQNPYRLATDIYGIGFFSADKVAQSLGLAADSPQRIQAGIEHVLQNAREEGHCYLTQTQIVEGVGELLSLTNGTSIELILQQMEQQEALKIRLLPDAQGVVHKCFYAHSLYYDEQYLATKVRQLVAYPLKINKDHLQQDLDAFCQVHNINLSDEQQESVLQLAGQRLGILTGGPGCGKTTTTRALVGVMQFMSKEIMLAAPTGRAAQRMSEVISLEAKTIHRLLEWDPAQGGFKRNEAEPLKTDILIVDECSMLDVHLAAALMRAVPRHGQIILIGDADQLPAVGAGNVLKDMIASNMVPCMRLTKVFRQAQESLIISYAHQINKGEVPRIESPFNLPQVWQQQKDCLFIDSEEATSEQLKFISKVKKMTGDAINPVVKEYNLLEEPAAAYGSDLYTQGSNFAIPEKFSHVDLEALQQASSYSQELKEVLKTVHPWSSLHYGLSAVGMIQKLYEAIIPKYYGLETEIQILSPMTKGSLGTANLNKIIQEKINPSSSGKAQLLLGGRIIREGDRVIQRRNNYDLNVYNGDIGTITRIDNEEILLTVTFKAGTEEKEVVYEKEHLLELDLAYAITIHKSQGSEFQTIIIPLVTQHFGMLFRNLVYTGITRAKKLVVFVGTRKALALAVNKQNTAARQTALEYLLKQPSQL</sequence>
<dbReference type="GO" id="GO:0003677">
    <property type="term" value="F:DNA binding"/>
    <property type="evidence" value="ECO:0007669"/>
    <property type="project" value="InterPro"/>
</dbReference>
<dbReference type="HAMAP" id="MF_01488">
    <property type="entry name" value="RecD2"/>
    <property type="match status" value="1"/>
</dbReference>
<evidence type="ECO:0000256" key="2">
    <source>
        <dbReference type="ARBA" id="ARBA00022840"/>
    </source>
</evidence>
<dbReference type="InterPro" id="IPR029493">
    <property type="entry name" value="RecD2-like_HHH"/>
</dbReference>
<accession>A0A5M6D779</accession>
<dbReference type="InterPro" id="IPR010994">
    <property type="entry name" value="RuvA_2-like"/>
</dbReference>
<dbReference type="GO" id="GO:0006310">
    <property type="term" value="P:DNA recombination"/>
    <property type="evidence" value="ECO:0007669"/>
    <property type="project" value="InterPro"/>
</dbReference>
<keyword evidence="5" id="KW-1185">Reference proteome</keyword>
<dbReference type="InterPro" id="IPR041451">
    <property type="entry name" value="RecD2_SH13"/>
</dbReference>
<dbReference type="PANTHER" id="PTHR43788:SF6">
    <property type="entry name" value="DNA HELICASE B"/>
    <property type="match status" value="1"/>
</dbReference>